<feature type="domain" description="HTH lysR-type" evidence="6">
    <location>
        <begin position="1"/>
        <end position="61"/>
    </location>
</feature>
<evidence type="ECO:0000313" key="8">
    <source>
        <dbReference type="Proteomes" id="UP000007962"/>
    </source>
</evidence>
<dbReference type="Pfam" id="PF03466">
    <property type="entry name" value="LysR_substrate"/>
    <property type="match status" value="1"/>
</dbReference>
<dbReference type="GO" id="GO:0003677">
    <property type="term" value="F:DNA binding"/>
    <property type="evidence" value="ECO:0007669"/>
    <property type="project" value="UniProtKB-KW"/>
</dbReference>
<dbReference type="OrthoDB" id="3252676at2"/>
<dbReference type="Gene3D" id="3.40.190.290">
    <property type="match status" value="1"/>
</dbReference>
<evidence type="ECO:0000256" key="2">
    <source>
        <dbReference type="ARBA" id="ARBA00023015"/>
    </source>
</evidence>
<dbReference type="Gene3D" id="1.10.10.10">
    <property type="entry name" value="Winged helix-like DNA-binding domain superfamily/Winged helix DNA-binding domain"/>
    <property type="match status" value="1"/>
</dbReference>
<dbReference type="KEGG" id="bcv:Bcav_1650"/>
<protein>
    <submittedName>
        <fullName evidence="7">Transcriptional regulator, LysR family</fullName>
    </submittedName>
</protein>
<keyword evidence="5" id="KW-0804">Transcription</keyword>
<dbReference type="RefSeq" id="WP_015882146.1">
    <property type="nucleotide sequence ID" value="NC_012669.1"/>
</dbReference>
<sequence>MEWNLGQLAALAAVASEGTFDGAARRLHVSPSAVSQRVKALEQMVGRVLVVRTHPARMTASGEEVLRLARQVEVLTDDAGRALGQAPSAPPSVPIVVNADSLDTWALPALAPVADRVRVDIVREDQDHSARLLRDGTAMAAVTSLRTPVQGCTVTPLGRMRYRAMATPAYAERWFPDGVTVDALAVAPMVVFDRKDDLQDRYLRRRSQRAWSPPRHYVPATAAFTRAVRLSFGWGLLMELDVGVVGAADGLVELDPQRPVDVPLYWQQWKLRSPALDALASAVADGARAALRPPTRRR</sequence>
<dbReference type="InterPro" id="IPR050176">
    <property type="entry name" value="LTTR"/>
</dbReference>
<proteinExistence type="inferred from homology"/>
<dbReference type="PANTHER" id="PTHR30579">
    <property type="entry name" value="TRANSCRIPTIONAL REGULATOR"/>
    <property type="match status" value="1"/>
</dbReference>
<reference evidence="7 8" key="1">
    <citation type="journal article" date="2009" name="Stand. Genomic Sci.">
        <title>Complete genome sequence of Beutenbergia cavernae type strain (HKI 0122).</title>
        <authorList>
            <person name="Land M."/>
            <person name="Pukall R."/>
            <person name="Abt B."/>
            <person name="Goker M."/>
            <person name="Rohde M."/>
            <person name="Glavina Del Rio T."/>
            <person name="Tice H."/>
            <person name="Copeland A."/>
            <person name="Cheng J.F."/>
            <person name="Lucas S."/>
            <person name="Chen F."/>
            <person name="Nolan M."/>
            <person name="Bruce D."/>
            <person name="Goodwin L."/>
            <person name="Pitluck S."/>
            <person name="Ivanova N."/>
            <person name="Mavromatis K."/>
            <person name="Ovchinnikova G."/>
            <person name="Pati A."/>
            <person name="Chen A."/>
            <person name="Palaniappan K."/>
            <person name="Hauser L."/>
            <person name="Chang Y.J."/>
            <person name="Jefferies C.C."/>
            <person name="Saunders E."/>
            <person name="Brettin T."/>
            <person name="Detter J.C."/>
            <person name="Han C."/>
            <person name="Chain P."/>
            <person name="Bristow J."/>
            <person name="Eisen J.A."/>
            <person name="Markowitz V."/>
            <person name="Hugenholtz P."/>
            <person name="Kyrpides N.C."/>
            <person name="Klenk H.P."/>
            <person name="Lapidus A."/>
        </authorList>
    </citation>
    <scope>NUCLEOTIDE SEQUENCE [LARGE SCALE GENOMIC DNA]</scope>
    <source>
        <strain evidence="8">ATCC BAA-8 / DSM 12333 / NBRC 16432</strain>
    </source>
</reference>
<evidence type="ECO:0000256" key="5">
    <source>
        <dbReference type="ARBA" id="ARBA00023163"/>
    </source>
</evidence>
<dbReference type="EMBL" id="CP001618">
    <property type="protein sequence ID" value="ACQ79906.1"/>
    <property type="molecule type" value="Genomic_DNA"/>
</dbReference>
<comment type="similarity">
    <text evidence="1">Belongs to the LysR transcriptional regulatory family.</text>
</comment>
<dbReference type="NCBIfam" id="TIGR03298">
    <property type="entry name" value="argP"/>
    <property type="match status" value="1"/>
</dbReference>
<keyword evidence="8" id="KW-1185">Reference proteome</keyword>
<keyword evidence="2" id="KW-0805">Transcription regulation</keyword>
<dbReference type="InterPro" id="IPR017685">
    <property type="entry name" value="ArgP"/>
</dbReference>
<dbReference type="Proteomes" id="UP000007962">
    <property type="component" value="Chromosome"/>
</dbReference>
<dbReference type="SUPFAM" id="SSF46785">
    <property type="entry name" value="Winged helix' DNA-binding domain"/>
    <property type="match status" value="1"/>
</dbReference>
<dbReference type="GO" id="GO:0003700">
    <property type="term" value="F:DNA-binding transcription factor activity"/>
    <property type="evidence" value="ECO:0007669"/>
    <property type="project" value="InterPro"/>
</dbReference>
<organism evidence="7 8">
    <name type="scientific">Beutenbergia cavernae (strain ATCC BAA-8 / DSM 12333 / CCUG 43141 / JCM 11478 / NBRC 16432 / NCIMB 13614 / HKI 0122)</name>
    <dbReference type="NCBI Taxonomy" id="471853"/>
    <lineage>
        <taxon>Bacteria</taxon>
        <taxon>Bacillati</taxon>
        <taxon>Actinomycetota</taxon>
        <taxon>Actinomycetes</taxon>
        <taxon>Micrococcales</taxon>
        <taxon>Beutenbergiaceae</taxon>
        <taxon>Beutenbergia</taxon>
    </lineage>
</organism>
<dbReference type="InterPro" id="IPR005119">
    <property type="entry name" value="LysR_subst-bd"/>
</dbReference>
<dbReference type="Pfam" id="PF00126">
    <property type="entry name" value="HTH_1"/>
    <property type="match status" value="1"/>
</dbReference>
<evidence type="ECO:0000256" key="3">
    <source>
        <dbReference type="ARBA" id="ARBA00023125"/>
    </source>
</evidence>
<dbReference type="InterPro" id="IPR036388">
    <property type="entry name" value="WH-like_DNA-bd_sf"/>
</dbReference>
<evidence type="ECO:0000256" key="4">
    <source>
        <dbReference type="ARBA" id="ARBA00023159"/>
    </source>
</evidence>
<keyword evidence="4" id="KW-0010">Activator</keyword>
<evidence type="ECO:0000259" key="6">
    <source>
        <dbReference type="PROSITE" id="PS50931"/>
    </source>
</evidence>
<dbReference type="InterPro" id="IPR036390">
    <property type="entry name" value="WH_DNA-bd_sf"/>
</dbReference>
<dbReference type="STRING" id="471853.Bcav_1650"/>
<dbReference type="HOGENOM" id="CLU_063829_0_1_11"/>
<dbReference type="PROSITE" id="PS50931">
    <property type="entry name" value="HTH_LYSR"/>
    <property type="match status" value="1"/>
</dbReference>
<evidence type="ECO:0000256" key="1">
    <source>
        <dbReference type="ARBA" id="ARBA00009437"/>
    </source>
</evidence>
<dbReference type="AlphaFoldDB" id="C5C3Z3"/>
<accession>C5C3Z3</accession>
<dbReference type="PANTHER" id="PTHR30579:SF2">
    <property type="entry name" value="HTH-TYPE TRANSCRIPTIONAL REGULATOR ARGP"/>
    <property type="match status" value="1"/>
</dbReference>
<keyword evidence="3" id="KW-0238">DNA-binding</keyword>
<gene>
    <name evidence="7" type="ordered locus">Bcav_1650</name>
</gene>
<name>C5C3Z3_BEUC1</name>
<dbReference type="SUPFAM" id="SSF53850">
    <property type="entry name" value="Periplasmic binding protein-like II"/>
    <property type="match status" value="1"/>
</dbReference>
<dbReference type="NCBIfam" id="NF002964">
    <property type="entry name" value="PRK03635.1"/>
    <property type="match status" value="1"/>
</dbReference>
<dbReference type="eggNOG" id="COG0583">
    <property type="taxonomic scope" value="Bacteria"/>
</dbReference>
<dbReference type="NCBIfam" id="NF009888">
    <property type="entry name" value="PRK13348.1"/>
    <property type="match status" value="1"/>
</dbReference>
<dbReference type="InterPro" id="IPR000847">
    <property type="entry name" value="LysR_HTH_N"/>
</dbReference>
<evidence type="ECO:0000313" key="7">
    <source>
        <dbReference type="EMBL" id="ACQ79906.1"/>
    </source>
</evidence>